<evidence type="ECO:0000313" key="3">
    <source>
        <dbReference type="EMBL" id="MBA0732342.1"/>
    </source>
</evidence>
<dbReference type="PANTHER" id="PTHR47723">
    <property type="entry name" value="OS05G0353850 PROTEIN"/>
    <property type="match status" value="1"/>
</dbReference>
<keyword evidence="1" id="KW-0812">Transmembrane</keyword>
<evidence type="ECO:0000313" key="4">
    <source>
        <dbReference type="Proteomes" id="UP000593579"/>
    </source>
</evidence>
<feature type="transmembrane region" description="Helical" evidence="1">
    <location>
        <begin position="32"/>
        <end position="53"/>
    </location>
</feature>
<evidence type="ECO:0000259" key="2">
    <source>
        <dbReference type="Pfam" id="PF13456"/>
    </source>
</evidence>
<reference evidence="3 4" key="1">
    <citation type="journal article" date="2019" name="Genome Biol. Evol.">
        <title>Insights into the evolution of the New World diploid cottons (Gossypium, subgenus Houzingenia) based on genome sequencing.</title>
        <authorList>
            <person name="Grover C.E."/>
            <person name="Arick M.A. 2nd"/>
            <person name="Thrash A."/>
            <person name="Conover J.L."/>
            <person name="Sanders W.S."/>
            <person name="Peterson D.G."/>
            <person name="Frelichowski J.E."/>
            <person name="Scheffler J.A."/>
            <person name="Scheffler B.E."/>
            <person name="Wendel J.F."/>
        </authorList>
    </citation>
    <scope>NUCLEOTIDE SEQUENCE [LARGE SCALE GENOMIC DNA]</scope>
    <source>
        <strain evidence="3">5</strain>
        <tissue evidence="3">Leaf</tissue>
    </source>
</reference>
<dbReference type="InterPro" id="IPR053151">
    <property type="entry name" value="RNase_H-like"/>
</dbReference>
<dbReference type="PANTHER" id="PTHR47723:SF13">
    <property type="entry name" value="PUTATIVE-RELATED"/>
    <property type="match status" value="1"/>
</dbReference>
<keyword evidence="4" id="KW-1185">Reference proteome</keyword>
<comment type="caution">
    <text evidence="3">The sequence shown here is derived from an EMBL/GenBank/DDBJ whole genome shotgun (WGS) entry which is preliminary data.</text>
</comment>
<protein>
    <recommendedName>
        <fullName evidence="2">RNase H type-1 domain-containing protein</fullName>
    </recommendedName>
</protein>
<feature type="domain" description="RNase H type-1" evidence="2">
    <location>
        <begin position="8"/>
        <end position="56"/>
    </location>
</feature>
<dbReference type="GO" id="GO:0003676">
    <property type="term" value="F:nucleic acid binding"/>
    <property type="evidence" value="ECO:0007669"/>
    <property type="project" value="InterPro"/>
</dbReference>
<dbReference type="InterPro" id="IPR002156">
    <property type="entry name" value="RNaseH_domain"/>
</dbReference>
<gene>
    <name evidence="3" type="ORF">Gogos_016441</name>
</gene>
<keyword evidence="1" id="KW-1133">Transmembrane helix</keyword>
<dbReference type="Proteomes" id="UP000593579">
    <property type="component" value="Unassembled WGS sequence"/>
</dbReference>
<dbReference type="OrthoDB" id="961708at2759"/>
<keyword evidence="1" id="KW-0472">Membrane</keyword>
<dbReference type="GO" id="GO:0004523">
    <property type="term" value="F:RNA-DNA hybrid ribonuclease activity"/>
    <property type="evidence" value="ECO:0007669"/>
    <property type="project" value="InterPro"/>
</dbReference>
<evidence type="ECO:0000256" key="1">
    <source>
        <dbReference type="SAM" id="Phobius"/>
    </source>
</evidence>
<organism evidence="3 4">
    <name type="scientific">Gossypium gossypioides</name>
    <name type="common">Mexican cotton</name>
    <name type="synonym">Selera gossypioides</name>
    <dbReference type="NCBI Taxonomy" id="34282"/>
    <lineage>
        <taxon>Eukaryota</taxon>
        <taxon>Viridiplantae</taxon>
        <taxon>Streptophyta</taxon>
        <taxon>Embryophyta</taxon>
        <taxon>Tracheophyta</taxon>
        <taxon>Spermatophyta</taxon>
        <taxon>Magnoliopsida</taxon>
        <taxon>eudicotyledons</taxon>
        <taxon>Gunneridae</taxon>
        <taxon>Pentapetalae</taxon>
        <taxon>rosids</taxon>
        <taxon>malvids</taxon>
        <taxon>Malvales</taxon>
        <taxon>Malvaceae</taxon>
        <taxon>Malvoideae</taxon>
        <taxon>Gossypium</taxon>
    </lineage>
</organism>
<sequence length="59" mass="6651">MRFFLNTDEVVQIVSGFSGVGEIIRDEKGKWILGYNLFLGKCSVFVAELWSILDGLLLL</sequence>
<proteinExistence type="predicted"/>
<dbReference type="AlphaFoldDB" id="A0A7J9B835"/>
<dbReference type="EMBL" id="JABEZY010000001">
    <property type="protein sequence ID" value="MBA0732342.1"/>
    <property type="molecule type" value="Genomic_DNA"/>
</dbReference>
<name>A0A7J9B835_GOSGO</name>
<accession>A0A7J9B835</accession>
<dbReference type="Pfam" id="PF13456">
    <property type="entry name" value="RVT_3"/>
    <property type="match status" value="1"/>
</dbReference>